<comment type="subcellular location">
    <subcellularLocation>
        <location evidence="9">Cell inner membrane</location>
        <topology evidence="9">Multi-pass membrane protein</topology>
    </subcellularLocation>
    <subcellularLocation>
        <location evidence="1">Cell membrane</location>
        <topology evidence="1">Multi-pass membrane protein</topology>
    </subcellularLocation>
</comment>
<feature type="transmembrane region" description="Helical" evidence="9">
    <location>
        <begin position="21"/>
        <end position="41"/>
    </location>
</feature>
<dbReference type="EMBL" id="NRHC01000085">
    <property type="protein sequence ID" value="RIY31589.1"/>
    <property type="molecule type" value="Genomic_DNA"/>
</dbReference>
<evidence type="ECO:0000256" key="6">
    <source>
        <dbReference type="ARBA" id="ARBA00022970"/>
    </source>
</evidence>
<reference evidence="10 11" key="1">
    <citation type="submission" date="2017-08" db="EMBL/GenBank/DDBJ databases">
        <title>Reclassification of Bisgaard taxon 37 and 44.</title>
        <authorList>
            <person name="Christensen H."/>
        </authorList>
    </citation>
    <scope>NUCLEOTIDE SEQUENCE [LARGE SCALE GENOMIC DNA]</scope>
    <source>
        <strain evidence="10 11">B96_3</strain>
    </source>
</reference>
<dbReference type="GO" id="GO:0015190">
    <property type="term" value="F:L-leucine transmembrane transporter activity"/>
    <property type="evidence" value="ECO:0007669"/>
    <property type="project" value="TreeGrafter"/>
</dbReference>
<dbReference type="GO" id="GO:0015818">
    <property type="term" value="P:isoleucine transport"/>
    <property type="evidence" value="ECO:0007669"/>
    <property type="project" value="TreeGrafter"/>
</dbReference>
<comment type="similarity">
    <text evidence="2 9">Belongs to the branched chain amino acid transporter family.</text>
</comment>
<evidence type="ECO:0000313" key="11">
    <source>
        <dbReference type="Proteomes" id="UP000265691"/>
    </source>
</evidence>
<keyword evidence="6 9" id="KW-0029">Amino-acid transport</keyword>
<name>A0A3A1Y2S9_9GAMM</name>
<keyword evidence="11" id="KW-1185">Reference proteome</keyword>
<dbReference type="GO" id="GO:0015188">
    <property type="term" value="F:L-isoleucine transmembrane transporter activity"/>
    <property type="evidence" value="ECO:0007669"/>
    <property type="project" value="TreeGrafter"/>
</dbReference>
<proteinExistence type="inferred from homology"/>
<keyword evidence="5 9" id="KW-0812">Transmembrane</keyword>
<comment type="caution">
    <text evidence="10">The sequence shown here is derived from an EMBL/GenBank/DDBJ whole genome shotgun (WGS) entry which is preliminary data.</text>
</comment>
<dbReference type="InterPro" id="IPR004685">
    <property type="entry name" value="Brnchd-chn_aa_trnsp_Livcs"/>
</dbReference>
<dbReference type="Proteomes" id="UP000265691">
    <property type="component" value="Unassembled WGS sequence"/>
</dbReference>
<dbReference type="Pfam" id="PF05525">
    <property type="entry name" value="Branch_AA_trans"/>
    <property type="match status" value="1"/>
</dbReference>
<evidence type="ECO:0000256" key="4">
    <source>
        <dbReference type="ARBA" id="ARBA00022475"/>
    </source>
</evidence>
<accession>A0A3A1Y2S9</accession>
<keyword evidence="7 9" id="KW-1133">Transmembrane helix</keyword>
<keyword evidence="8 9" id="KW-0472">Membrane</keyword>
<gene>
    <name evidence="10" type="ORF">CKF54_06365</name>
</gene>
<feature type="transmembrane region" description="Helical" evidence="9">
    <location>
        <begin position="122"/>
        <end position="147"/>
    </location>
</feature>
<evidence type="ECO:0000256" key="9">
    <source>
        <dbReference type="RuleBase" id="RU362122"/>
    </source>
</evidence>
<organism evidence="10 11">
    <name type="scientific">Psittacicella hinzii</name>
    <dbReference type="NCBI Taxonomy" id="2028575"/>
    <lineage>
        <taxon>Bacteria</taxon>
        <taxon>Pseudomonadati</taxon>
        <taxon>Pseudomonadota</taxon>
        <taxon>Gammaproteobacteria</taxon>
        <taxon>Pasteurellales</taxon>
        <taxon>Psittacicellaceae</taxon>
        <taxon>Psittacicella</taxon>
    </lineage>
</organism>
<evidence type="ECO:0000256" key="5">
    <source>
        <dbReference type="ARBA" id="ARBA00022692"/>
    </source>
</evidence>
<comment type="caution">
    <text evidence="9">Lacks conserved residue(s) required for the propagation of feature annotation.</text>
</comment>
<sequence length="168" mass="19477">MFYILRNYSHNLFGLFSEKGWLIIYTLSSAFLSVQGLSSVIKTSIPFIYFTYPITIALVIVTLFNSITKERVWVYRFVAIFVLPFAFADCFKYFSIFYLDGAIDILGFVRDYIPFGNSDFSWFVPMLVGAAIGFCFPKQPVVTYLLGDKEKHRRARKQQAEDEFEDVV</sequence>
<dbReference type="PANTHER" id="PTHR30588:SF0">
    <property type="entry name" value="BRANCHED-CHAIN AMINO ACID PERMEASE BRNQ"/>
    <property type="match status" value="1"/>
</dbReference>
<evidence type="ECO:0000256" key="3">
    <source>
        <dbReference type="ARBA" id="ARBA00022448"/>
    </source>
</evidence>
<evidence type="ECO:0000256" key="8">
    <source>
        <dbReference type="ARBA" id="ARBA00023136"/>
    </source>
</evidence>
<dbReference type="AlphaFoldDB" id="A0A3A1Y2S9"/>
<feature type="transmembrane region" description="Helical" evidence="9">
    <location>
        <begin position="47"/>
        <end position="65"/>
    </location>
</feature>
<dbReference type="GO" id="GO:0015820">
    <property type="term" value="P:L-leucine transport"/>
    <property type="evidence" value="ECO:0007669"/>
    <property type="project" value="TreeGrafter"/>
</dbReference>
<comment type="function">
    <text evidence="9">Component of the transport system for branched-chain amino acids.</text>
</comment>
<keyword evidence="3 9" id="KW-0813">Transport</keyword>
<evidence type="ECO:0000256" key="2">
    <source>
        <dbReference type="ARBA" id="ARBA00008540"/>
    </source>
</evidence>
<evidence type="ECO:0000313" key="10">
    <source>
        <dbReference type="EMBL" id="RIY31589.1"/>
    </source>
</evidence>
<protein>
    <recommendedName>
        <fullName evidence="9">Branched-chain amino acid transport system carrier protein</fullName>
    </recommendedName>
</protein>
<evidence type="ECO:0000256" key="1">
    <source>
        <dbReference type="ARBA" id="ARBA00004651"/>
    </source>
</evidence>
<evidence type="ECO:0000256" key="7">
    <source>
        <dbReference type="ARBA" id="ARBA00022989"/>
    </source>
</evidence>
<dbReference type="PANTHER" id="PTHR30588">
    <property type="entry name" value="BRANCHED-CHAIN AMINO ACID TRANSPORT SYSTEM 2 CARRIER PROTEIN"/>
    <property type="match status" value="1"/>
</dbReference>
<feature type="transmembrane region" description="Helical" evidence="9">
    <location>
        <begin position="77"/>
        <end position="99"/>
    </location>
</feature>
<dbReference type="GO" id="GO:0005304">
    <property type="term" value="F:L-valine transmembrane transporter activity"/>
    <property type="evidence" value="ECO:0007669"/>
    <property type="project" value="TreeGrafter"/>
</dbReference>
<keyword evidence="4" id="KW-1003">Cell membrane</keyword>
<dbReference type="GO" id="GO:0005886">
    <property type="term" value="C:plasma membrane"/>
    <property type="evidence" value="ECO:0007669"/>
    <property type="project" value="UniProtKB-SubCell"/>
</dbReference>
<dbReference type="OrthoDB" id="9783920at2"/>